<evidence type="ECO:0000313" key="12">
    <source>
        <dbReference type="EnsemblMetazoa" id="XP_019766221.1"/>
    </source>
</evidence>
<dbReference type="GO" id="GO:0098552">
    <property type="term" value="C:side of membrane"/>
    <property type="evidence" value="ECO:0007669"/>
    <property type="project" value="UniProtKB-KW"/>
</dbReference>
<keyword evidence="4 9" id="KW-0732">Signal</keyword>
<keyword evidence="5" id="KW-1133">Transmembrane helix</keyword>
<keyword evidence="3" id="KW-0812">Transmembrane</keyword>
<dbReference type="GO" id="GO:0030431">
    <property type="term" value="P:sleep"/>
    <property type="evidence" value="ECO:0007669"/>
    <property type="project" value="InterPro"/>
</dbReference>
<keyword evidence="6" id="KW-0472">Membrane</keyword>
<keyword evidence="2" id="KW-0336">GPI-anchor</keyword>
<dbReference type="PANTHER" id="PTHR33562">
    <property type="entry name" value="ATILLA, ISOFORM B-RELATED-RELATED"/>
    <property type="match status" value="1"/>
</dbReference>
<organism evidence="10">
    <name type="scientific">Dendroctonus ponderosae</name>
    <name type="common">Mountain pine beetle</name>
    <dbReference type="NCBI Taxonomy" id="77166"/>
    <lineage>
        <taxon>Eukaryota</taxon>
        <taxon>Metazoa</taxon>
        <taxon>Ecdysozoa</taxon>
        <taxon>Arthropoda</taxon>
        <taxon>Hexapoda</taxon>
        <taxon>Insecta</taxon>
        <taxon>Pterygota</taxon>
        <taxon>Neoptera</taxon>
        <taxon>Endopterygota</taxon>
        <taxon>Coleoptera</taxon>
        <taxon>Polyphaga</taxon>
        <taxon>Cucujiformia</taxon>
        <taxon>Curculionidae</taxon>
        <taxon>Scolytinae</taxon>
        <taxon>Dendroctonus</taxon>
    </lineage>
</organism>
<keyword evidence="13" id="KW-1185">Reference proteome</keyword>
<dbReference type="InterPro" id="IPR050975">
    <property type="entry name" value="Sleep_regulator"/>
</dbReference>
<dbReference type="GO" id="GO:0032222">
    <property type="term" value="P:regulation of synaptic transmission, cholinergic"/>
    <property type="evidence" value="ECO:0007669"/>
    <property type="project" value="InterPro"/>
</dbReference>
<evidence type="ECO:0008006" key="15">
    <source>
        <dbReference type="Google" id="ProtNLM"/>
    </source>
</evidence>
<feature type="non-terminal residue" evidence="10">
    <location>
        <position position="1"/>
    </location>
</feature>
<accession>N6T0J2</accession>
<evidence type="ECO:0000256" key="3">
    <source>
        <dbReference type="ARBA" id="ARBA00022692"/>
    </source>
</evidence>
<reference evidence="12" key="2">
    <citation type="submission" date="2024-08" db="UniProtKB">
        <authorList>
            <consortium name="EnsemblMetazoa"/>
        </authorList>
    </citation>
    <scope>IDENTIFICATION</scope>
</reference>
<dbReference type="Proteomes" id="UP000019118">
    <property type="component" value="Unassembled WGS sequence"/>
</dbReference>
<dbReference type="InterPro" id="IPR031424">
    <property type="entry name" value="QVR-like"/>
</dbReference>
<dbReference type="Pfam" id="PF17064">
    <property type="entry name" value="QVR"/>
    <property type="match status" value="1"/>
</dbReference>
<gene>
    <name evidence="12" type="primary">109541730</name>
    <name evidence="11" type="ORF">D910_06855</name>
    <name evidence="10" type="ORF">YQE_09822</name>
</gene>
<evidence type="ECO:0000313" key="13">
    <source>
        <dbReference type="Proteomes" id="UP000019118"/>
    </source>
</evidence>
<evidence type="ECO:0000256" key="4">
    <source>
        <dbReference type="ARBA" id="ARBA00022729"/>
    </source>
</evidence>
<evidence type="ECO:0000256" key="1">
    <source>
        <dbReference type="ARBA" id="ARBA00004589"/>
    </source>
</evidence>
<keyword evidence="7" id="KW-0325">Glycoprotein</keyword>
<protein>
    <recommendedName>
        <fullName evidence="15">Protein sleepless</fullName>
    </recommendedName>
</protein>
<reference evidence="13 14" key="1">
    <citation type="journal article" date="2013" name="Genome Biol.">
        <title>Draft genome of the mountain pine beetle, Dendroctonus ponderosae Hopkins, a major forest pest.</title>
        <authorList>
            <person name="Keeling C.I."/>
            <person name="Yuen M.M."/>
            <person name="Liao N.Y."/>
            <person name="Docking T.R."/>
            <person name="Chan S.K."/>
            <person name="Taylor G.A."/>
            <person name="Palmquist D.L."/>
            <person name="Jackman S.D."/>
            <person name="Nguyen A."/>
            <person name="Li M."/>
            <person name="Henderson H."/>
            <person name="Janes J.K."/>
            <person name="Zhao Y."/>
            <person name="Pandoh P."/>
            <person name="Moore R."/>
            <person name="Sperling F.A."/>
            <person name="Huber D.P."/>
            <person name="Birol I."/>
            <person name="Jones S.J."/>
            <person name="Bohlmann J."/>
        </authorList>
    </citation>
    <scope>NUCLEOTIDE SEQUENCE</scope>
</reference>
<dbReference type="HOGENOM" id="CLU_132822_0_0_1"/>
<keyword evidence="8" id="KW-0449">Lipoprotein</keyword>
<evidence type="ECO:0000256" key="6">
    <source>
        <dbReference type="ARBA" id="ARBA00023136"/>
    </source>
</evidence>
<feature type="chain" id="PRO_5010971669" description="Protein sleepless" evidence="9">
    <location>
        <begin position="23"/>
        <end position="168"/>
    </location>
</feature>
<dbReference type="EMBL" id="KB632169">
    <property type="protein sequence ID" value="ERL89489.1"/>
    <property type="molecule type" value="Genomic_DNA"/>
</dbReference>
<dbReference type="KEGG" id="dpa:109541730"/>
<proteinExistence type="predicted"/>
<evidence type="ECO:0000256" key="2">
    <source>
        <dbReference type="ARBA" id="ARBA00022622"/>
    </source>
</evidence>
<dbReference type="AlphaFoldDB" id="N6T0J2"/>
<dbReference type="OrthoDB" id="6329445at2759"/>
<name>N6T0J2_DENPD</name>
<feature type="signal peptide" evidence="9">
    <location>
        <begin position="1"/>
        <end position="22"/>
    </location>
</feature>
<evidence type="ECO:0000256" key="7">
    <source>
        <dbReference type="ARBA" id="ARBA00023180"/>
    </source>
</evidence>
<dbReference type="EnsemblMetazoa" id="XM_019910662.1">
    <property type="protein sequence ID" value="XP_019766221.1"/>
    <property type="gene ID" value="LOC109541730"/>
</dbReference>
<evidence type="ECO:0000256" key="8">
    <source>
        <dbReference type="ARBA" id="ARBA00023288"/>
    </source>
</evidence>
<evidence type="ECO:0000256" key="9">
    <source>
        <dbReference type="SAM" id="SignalP"/>
    </source>
</evidence>
<sequence length="168" mass="19439">MLQKTVLISLCLVTENVQFGRAIQCFQCLLADRPFYEDAQAPAEKTCRDFDRSPAYVVDCPESTFCYKKTVEDRFYNSPYVREERGCAPQMYRGLKQTASLQWVTESRLIQGAYERGCRRVEDFGLRSLHETECFCDEGDLCNSAAKLQNCWLWLLFIVSGAWVIKIQ</sequence>
<evidence type="ECO:0000313" key="11">
    <source>
        <dbReference type="EMBL" id="ERL89489.1"/>
    </source>
</evidence>
<dbReference type="Proteomes" id="UP000030742">
    <property type="component" value="Unassembled WGS sequence"/>
</dbReference>
<dbReference type="PANTHER" id="PTHR33562:SF29">
    <property type="entry name" value="PROTEIN SLEEPLESS"/>
    <property type="match status" value="1"/>
</dbReference>
<comment type="subcellular location">
    <subcellularLocation>
        <location evidence="1">Membrane</location>
        <topology evidence="1">Lipid-anchor</topology>
        <topology evidence="1">GPI-anchor</topology>
    </subcellularLocation>
</comment>
<evidence type="ECO:0000256" key="5">
    <source>
        <dbReference type="ARBA" id="ARBA00022989"/>
    </source>
</evidence>
<evidence type="ECO:0000313" key="14">
    <source>
        <dbReference type="Proteomes" id="UP000030742"/>
    </source>
</evidence>
<dbReference type="EMBL" id="KB741156">
    <property type="protein sequence ID" value="ENN73574.1"/>
    <property type="molecule type" value="Genomic_DNA"/>
</dbReference>
<evidence type="ECO:0000313" key="10">
    <source>
        <dbReference type="EMBL" id="ENN73574.1"/>
    </source>
</evidence>
<dbReference type="OMA" id="NRQWEQE"/>